<dbReference type="EMBL" id="CM039172">
    <property type="protein sequence ID" value="KAH9780216.1"/>
    <property type="molecule type" value="Genomic_DNA"/>
</dbReference>
<accession>A0ACB8M3S2</accession>
<gene>
    <name evidence="1" type="ORF">KPL71_008001</name>
</gene>
<evidence type="ECO:0000313" key="1">
    <source>
        <dbReference type="EMBL" id="KAH9780216.1"/>
    </source>
</evidence>
<comment type="caution">
    <text evidence="1">The sequence shown here is derived from an EMBL/GenBank/DDBJ whole genome shotgun (WGS) entry which is preliminary data.</text>
</comment>
<reference evidence="2" key="1">
    <citation type="journal article" date="2023" name="Hortic. Res.">
        <title>A chromosome-level phased genome enabling allele-level studies in sweet orange: a case study on citrus Huanglongbing tolerance.</title>
        <authorList>
            <person name="Wu B."/>
            <person name="Yu Q."/>
            <person name="Deng Z."/>
            <person name="Duan Y."/>
            <person name="Luo F."/>
            <person name="Gmitter F. Jr."/>
        </authorList>
    </citation>
    <scope>NUCLEOTIDE SEQUENCE [LARGE SCALE GENOMIC DNA]</scope>
    <source>
        <strain evidence="2">cv. Valencia</strain>
    </source>
</reference>
<dbReference type="Proteomes" id="UP000829398">
    <property type="component" value="Chromosome 3"/>
</dbReference>
<name>A0ACB8M3S2_CITSI</name>
<keyword evidence="2" id="KW-1185">Reference proteome</keyword>
<organism evidence="1 2">
    <name type="scientific">Citrus sinensis</name>
    <name type="common">Sweet orange</name>
    <name type="synonym">Citrus aurantium var. sinensis</name>
    <dbReference type="NCBI Taxonomy" id="2711"/>
    <lineage>
        <taxon>Eukaryota</taxon>
        <taxon>Viridiplantae</taxon>
        <taxon>Streptophyta</taxon>
        <taxon>Embryophyta</taxon>
        <taxon>Tracheophyta</taxon>
        <taxon>Spermatophyta</taxon>
        <taxon>Magnoliopsida</taxon>
        <taxon>eudicotyledons</taxon>
        <taxon>Gunneridae</taxon>
        <taxon>Pentapetalae</taxon>
        <taxon>rosids</taxon>
        <taxon>malvids</taxon>
        <taxon>Sapindales</taxon>
        <taxon>Rutaceae</taxon>
        <taxon>Aurantioideae</taxon>
        <taxon>Citrus</taxon>
    </lineage>
</organism>
<protein>
    <submittedName>
        <fullName evidence="1">Uncharacterized protein</fullName>
    </submittedName>
</protein>
<proteinExistence type="predicted"/>
<sequence length="156" mass="17809">MDECCYLPQVKPETNSSTPFHLFFFLFLFPKTTSFGLVNISPNPTAKPLSFYLAMVEEFMPVPQLCRLILVVMKMIFGLNLAKEGDYAVLLDNKLGQTKFDGGYVHNGLLKVARWVFHAEWVVALLVLIVVHNLDKLGSIERNKIRCFAIVDLEWL</sequence>
<evidence type="ECO:0000313" key="2">
    <source>
        <dbReference type="Proteomes" id="UP000829398"/>
    </source>
</evidence>